<dbReference type="AlphaFoldDB" id="A0A286BRB5"/>
<keyword evidence="9" id="KW-1185">Reference proteome</keyword>
<reference evidence="9" key="1">
    <citation type="submission" date="2017-09" db="EMBL/GenBank/DDBJ databases">
        <authorList>
            <person name="Varghese N."/>
            <person name="Submissions S."/>
        </authorList>
    </citation>
    <scope>NUCLEOTIDE SEQUENCE [LARGE SCALE GENOMIC DNA]</scope>
    <source>
        <strain evidence="9">JKS000234</strain>
    </source>
</reference>
<evidence type="ECO:0000256" key="4">
    <source>
        <dbReference type="ARBA" id="ARBA00023167"/>
    </source>
</evidence>
<dbReference type="Gene3D" id="3.40.225.10">
    <property type="entry name" value="Class II aldolase/adducin N-terminal domain"/>
    <property type="match status" value="1"/>
</dbReference>
<dbReference type="GO" id="GO:0005829">
    <property type="term" value="C:cytosol"/>
    <property type="evidence" value="ECO:0007669"/>
    <property type="project" value="TreeGrafter"/>
</dbReference>
<dbReference type="InterPro" id="IPR001303">
    <property type="entry name" value="Aldolase_II/adducin_N"/>
</dbReference>
<dbReference type="UniPathway" id="UPA00904">
    <property type="reaction ID" value="UER00875"/>
</dbReference>
<feature type="domain" description="Class II aldolase/adducin N-terminal" evidence="7">
    <location>
        <begin position="8"/>
        <end position="196"/>
    </location>
</feature>
<evidence type="ECO:0000256" key="1">
    <source>
        <dbReference type="ARBA" id="ARBA00022605"/>
    </source>
</evidence>
<dbReference type="RefSeq" id="WP_097094828.1">
    <property type="nucleotide sequence ID" value="NZ_OCMY01000001.1"/>
</dbReference>
<dbReference type="SMART" id="SM01007">
    <property type="entry name" value="Aldolase_II"/>
    <property type="match status" value="1"/>
</dbReference>
<dbReference type="InterPro" id="IPR036409">
    <property type="entry name" value="Aldolase_II/adducin_N_sf"/>
</dbReference>
<comment type="similarity">
    <text evidence="6">Belongs to the aldolase class II family. MtnB subfamily.</text>
</comment>
<keyword evidence="2 6" id="KW-0479">Metal-binding</keyword>
<keyword evidence="5 6" id="KW-0456">Lyase</keyword>
<protein>
    <recommendedName>
        <fullName evidence="6">Methylthioribulose-1-phosphate dehydratase</fullName>
        <shortName evidence="6">MTRu-1-P dehydratase</shortName>
        <ecNumber evidence="6">4.2.1.109</ecNumber>
    </recommendedName>
</protein>
<dbReference type="PANTHER" id="PTHR22789:SF0">
    <property type="entry name" value="3-OXO-TETRONATE 4-PHOSPHATE DECARBOXYLASE-RELATED"/>
    <property type="match status" value="1"/>
</dbReference>
<comment type="cofactor">
    <cofactor evidence="6">
        <name>Zn(2+)</name>
        <dbReference type="ChEBI" id="CHEBI:29105"/>
    </cofactor>
    <text evidence="6">Binds 1 zinc ion per subunit.</text>
</comment>
<dbReference type="InterPro" id="IPR017714">
    <property type="entry name" value="MethylthioRu-1-P_deHdtase_MtnB"/>
</dbReference>
<keyword evidence="3 6" id="KW-0862">Zinc</keyword>
<dbReference type="EMBL" id="OCMY01000001">
    <property type="protein sequence ID" value="SOD36658.1"/>
    <property type="molecule type" value="Genomic_DNA"/>
</dbReference>
<keyword evidence="4 6" id="KW-0486">Methionine biosynthesis</keyword>
<comment type="function">
    <text evidence="6">Catalyzes the dehydration of methylthioribulose-1-phosphate (MTRu-1-P) into 2,3-diketo-5-methylthiopentyl-1-phosphate (DK-MTP-1-P).</text>
</comment>
<evidence type="ECO:0000313" key="8">
    <source>
        <dbReference type="EMBL" id="SOD36658.1"/>
    </source>
</evidence>
<name>A0A286BRB5_9GAMM</name>
<accession>A0A286BRB5</accession>
<dbReference type="GO" id="GO:0008270">
    <property type="term" value="F:zinc ion binding"/>
    <property type="evidence" value="ECO:0007669"/>
    <property type="project" value="UniProtKB-UniRule"/>
</dbReference>
<evidence type="ECO:0000256" key="2">
    <source>
        <dbReference type="ARBA" id="ARBA00022723"/>
    </source>
</evidence>
<evidence type="ECO:0000313" key="9">
    <source>
        <dbReference type="Proteomes" id="UP000219271"/>
    </source>
</evidence>
<dbReference type="Proteomes" id="UP000219271">
    <property type="component" value="Unassembled WGS sequence"/>
</dbReference>
<dbReference type="InterPro" id="IPR050197">
    <property type="entry name" value="Aldolase_class_II_sugar_metab"/>
</dbReference>
<evidence type="ECO:0000256" key="5">
    <source>
        <dbReference type="ARBA" id="ARBA00023239"/>
    </source>
</evidence>
<dbReference type="PANTHER" id="PTHR22789">
    <property type="entry name" value="FUCULOSE PHOSPHATE ALDOLASE"/>
    <property type="match status" value="1"/>
</dbReference>
<dbReference type="EC" id="4.2.1.109" evidence="6"/>
<dbReference type="GO" id="GO:0016832">
    <property type="term" value="F:aldehyde-lyase activity"/>
    <property type="evidence" value="ECO:0007669"/>
    <property type="project" value="TreeGrafter"/>
</dbReference>
<dbReference type="SUPFAM" id="SSF53639">
    <property type="entry name" value="AraD/HMP-PK domain-like"/>
    <property type="match status" value="1"/>
</dbReference>
<dbReference type="HAMAP" id="MF_01677">
    <property type="entry name" value="Salvage_MtnB"/>
    <property type="match status" value="1"/>
</dbReference>
<organism evidence="8 9">
    <name type="scientific">Candidatus Pantoea floridensis</name>
    <dbReference type="NCBI Taxonomy" id="1938870"/>
    <lineage>
        <taxon>Bacteria</taxon>
        <taxon>Pseudomonadati</taxon>
        <taxon>Pseudomonadota</taxon>
        <taxon>Gammaproteobacteria</taxon>
        <taxon>Enterobacterales</taxon>
        <taxon>Erwiniaceae</taxon>
        <taxon>Pantoea</taxon>
    </lineage>
</organism>
<keyword evidence="1 6" id="KW-0028">Amino-acid biosynthesis</keyword>
<gene>
    <name evidence="6" type="primary">mtnB</name>
    <name evidence="8" type="ORF">SAMN06273570_0963</name>
</gene>
<dbReference type="OrthoDB" id="9805559at2"/>
<dbReference type="Pfam" id="PF00596">
    <property type="entry name" value="Aldolase_II"/>
    <property type="match status" value="1"/>
</dbReference>
<feature type="binding site" evidence="6">
    <location>
        <position position="94"/>
    </location>
    <ligand>
        <name>Zn(2+)</name>
        <dbReference type="ChEBI" id="CHEBI:29105"/>
    </ligand>
</feature>
<dbReference type="GO" id="GO:0046570">
    <property type="term" value="F:methylthioribulose 1-phosphate dehydratase activity"/>
    <property type="evidence" value="ECO:0007669"/>
    <property type="project" value="UniProtKB-UniRule"/>
</dbReference>
<dbReference type="GO" id="GO:0019509">
    <property type="term" value="P:L-methionine salvage from methylthioadenosine"/>
    <property type="evidence" value="ECO:0007669"/>
    <property type="project" value="UniProtKB-UniRule"/>
</dbReference>
<comment type="catalytic activity">
    <reaction evidence="6">
        <text>5-(methylsulfanyl)-D-ribulose 1-phosphate = 5-methylsulfanyl-2,3-dioxopentyl phosphate + H2O</text>
        <dbReference type="Rhea" id="RHEA:15549"/>
        <dbReference type="ChEBI" id="CHEBI:15377"/>
        <dbReference type="ChEBI" id="CHEBI:58548"/>
        <dbReference type="ChEBI" id="CHEBI:58828"/>
        <dbReference type="EC" id="4.2.1.109"/>
    </reaction>
</comment>
<dbReference type="NCBIfam" id="NF006672">
    <property type="entry name" value="PRK09220.1"/>
    <property type="match status" value="1"/>
</dbReference>
<evidence type="ECO:0000259" key="7">
    <source>
        <dbReference type="SMART" id="SM01007"/>
    </source>
</evidence>
<proteinExistence type="inferred from homology"/>
<sequence>MTDFLPLEHLVAACHWIGGKGWAPATGGNMSVRQDAEYCLLSASGKDKGSLTRDDFIQVEIANNAVPSGRTPSAETGLHTLIYRLFPQAGAVLHTHTVNSTVLSRVEQGDALRLSGYEMQKTLAGQQTHLNTIAIPLFDNDQDIDALAQRIAAFAANTPLQYGFLLRGHGLTCWGKDVNEARRHLEGLEFLFECELQRRLLEAK</sequence>
<evidence type="ECO:0000256" key="6">
    <source>
        <dbReference type="HAMAP-Rule" id="MF_01677"/>
    </source>
</evidence>
<feature type="binding site" evidence="6">
    <location>
        <position position="96"/>
    </location>
    <ligand>
        <name>Zn(2+)</name>
        <dbReference type="ChEBI" id="CHEBI:29105"/>
    </ligand>
</feature>
<evidence type="ECO:0000256" key="3">
    <source>
        <dbReference type="ARBA" id="ARBA00022833"/>
    </source>
</evidence>
<dbReference type="NCBIfam" id="TIGR03328">
    <property type="entry name" value="salvage_mtnB"/>
    <property type="match status" value="1"/>
</dbReference>
<comment type="pathway">
    <text evidence="6">Amino-acid biosynthesis; L-methionine biosynthesis via salvage pathway; L-methionine from S-methyl-5-thio-alpha-D-ribose 1-phosphate: step 2/6.</text>
</comment>
<dbReference type="GO" id="GO:0019323">
    <property type="term" value="P:pentose catabolic process"/>
    <property type="evidence" value="ECO:0007669"/>
    <property type="project" value="TreeGrafter"/>
</dbReference>